<evidence type="ECO:0000259" key="2">
    <source>
        <dbReference type="Pfam" id="PF00144"/>
    </source>
</evidence>
<dbReference type="InterPro" id="IPR012338">
    <property type="entry name" value="Beta-lactam/transpept-like"/>
</dbReference>
<dbReference type="Pfam" id="PF00144">
    <property type="entry name" value="Beta-lactamase"/>
    <property type="match status" value="1"/>
</dbReference>
<dbReference type="InterPro" id="IPR050491">
    <property type="entry name" value="AmpC-like"/>
</dbReference>
<organism evidence="3 4">
    <name type="scientific">Mollisia scopiformis</name>
    <name type="common">Conifer needle endophyte fungus</name>
    <name type="synonym">Phialocephala scopiformis</name>
    <dbReference type="NCBI Taxonomy" id="149040"/>
    <lineage>
        <taxon>Eukaryota</taxon>
        <taxon>Fungi</taxon>
        <taxon>Dikarya</taxon>
        <taxon>Ascomycota</taxon>
        <taxon>Pezizomycotina</taxon>
        <taxon>Leotiomycetes</taxon>
        <taxon>Helotiales</taxon>
        <taxon>Mollisiaceae</taxon>
        <taxon>Mollisia</taxon>
    </lineage>
</organism>
<dbReference type="AlphaFoldDB" id="A0A194WWM7"/>
<protein>
    <submittedName>
        <fullName evidence="3">Putative D-aminoacylase</fullName>
    </submittedName>
</protein>
<evidence type="ECO:0000256" key="1">
    <source>
        <dbReference type="ARBA" id="ARBA00038215"/>
    </source>
</evidence>
<dbReference type="GeneID" id="28832643"/>
<dbReference type="SUPFAM" id="SSF56601">
    <property type="entry name" value="beta-lactamase/transpeptidase-like"/>
    <property type="match status" value="1"/>
</dbReference>
<accession>A0A194WWM7</accession>
<dbReference type="EMBL" id="KQ947424">
    <property type="protein sequence ID" value="KUJ12381.1"/>
    <property type="molecule type" value="Genomic_DNA"/>
</dbReference>
<evidence type="ECO:0000313" key="3">
    <source>
        <dbReference type="EMBL" id="KUJ12381.1"/>
    </source>
</evidence>
<reference evidence="3 4" key="1">
    <citation type="submission" date="2015-10" db="EMBL/GenBank/DDBJ databases">
        <title>Full genome of DAOMC 229536 Phialocephala scopiformis, a fungal endophyte of spruce producing the potent anti-insectan compound rugulosin.</title>
        <authorList>
            <consortium name="DOE Joint Genome Institute"/>
            <person name="Walker A.K."/>
            <person name="Frasz S.L."/>
            <person name="Seifert K.A."/>
            <person name="Miller J.D."/>
            <person name="Mondo S.J."/>
            <person name="Labutti K."/>
            <person name="Lipzen A."/>
            <person name="Dockter R."/>
            <person name="Kennedy M."/>
            <person name="Grigoriev I.V."/>
            <person name="Spatafora J.W."/>
        </authorList>
    </citation>
    <scope>NUCLEOTIDE SEQUENCE [LARGE SCALE GENOMIC DNA]</scope>
    <source>
        <strain evidence="3 4">CBS 120377</strain>
    </source>
</reference>
<proteinExistence type="inferred from homology"/>
<dbReference type="PANTHER" id="PTHR46825">
    <property type="entry name" value="D-ALANYL-D-ALANINE-CARBOXYPEPTIDASE/ENDOPEPTIDASE AMPH"/>
    <property type="match status" value="1"/>
</dbReference>
<evidence type="ECO:0000313" key="4">
    <source>
        <dbReference type="Proteomes" id="UP000070700"/>
    </source>
</evidence>
<name>A0A194WWM7_MOLSC</name>
<dbReference type="PANTHER" id="PTHR46825:SF9">
    <property type="entry name" value="BETA-LACTAMASE-RELATED DOMAIN-CONTAINING PROTEIN"/>
    <property type="match status" value="1"/>
</dbReference>
<gene>
    <name evidence="3" type="ORF">LY89DRAFT_785756</name>
</gene>
<keyword evidence="4" id="KW-1185">Reference proteome</keyword>
<dbReference type="Proteomes" id="UP000070700">
    <property type="component" value="Unassembled WGS sequence"/>
</dbReference>
<feature type="domain" description="Beta-lactamase-related" evidence="2">
    <location>
        <begin position="28"/>
        <end position="323"/>
    </location>
</feature>
<dbReference type="InterPro" id="IPR001466">
    <property type="entry name" value="Beta-lactam-related"/>
</dbReference>
<dbReference type="InParanoid" id="A0A194WWM7"/>
<sequence length="477" mass="53267">MATNDETTRIRSQIEAQESLISSICRIGGAPSLSLGVIHGGKEIYSNHFGHRDIQAGEASDGNTTYFVGSITKAMVSALTGIYVEKALLDWTTPVSHILPELVGKMDGRGGIDTWSAQPLVRDFRTDYLYNNFGYEITCRVIEKVTGKTLGTNLKEQIYEPLGMSRTSLNEAFPSDSNFAKAYFALDDGSPFEFPIPTISDKTFMSGAGSVRSCTNDMMLFYKNFMHATNDHCLTFFDRTTNLPPISLREQSCALGWARAELPGTLGVFNYNKYLVPAMPVIGQAAASRLVVYHGGSMQGFTSAVYLLPETETAIFALQNLTGLCDPCDWMPQLLIETIFGAPNIRVDFEHLAKIAAKTGAGLADRIQSQLEQALKSFYISVFIQEDGGLYMCFQDVQNETYRLRHYHYDVFIWNESHNETAKRGRFQTRPVVSYEIGFESAGQTEDGRIDRLRWIFDETHPTPGTFIRETDVHGRI</sequence>
<dbReference type="KEGG" id="psco:LY89DRAFT_785756"/>
<dbReference type="RefSeq" id="XP_018066736.1">
    <property type="nucleotide sequence ID" value="XM_018222917.1"/>
</dbReference>
<dbReference type="OrthoDB" id="5946976at2759"/>
<dbReference type="Gene3D" id="3.40.710.10">
    <property type="entry name" value="DD-peptidase/beta-lactamase superfamily"/>
    <property type="match status" value="2"/>
</dbReference>
<comment type="similarity">
    <text evidence="1">Belongs to the peptidase S12 family.</text>
</comment>